<gene>
    <name evidence="2" type="ORF">EOE65_15250</name>
</gene>
<organism evidence="2 3">
    <name type="scientific">Neptunomonas marina</name>
    <dbReference type="NCBI Taxonomy" id="1815562"/>
    <lineage>
        <taxon>Bacteria</taxon>
        <taxon>Pseudomonadati</taxon>
        <taxon>Pseudomonadota</taxon>
        <taxon>Gammaproteobacteria</taxon>
        <taxon>Oceanospirillales</taxon>
        <taxon>Oceanospirillaceae</taxon>
        <taxon>Neptunomonas</taxon>
    </lineage>
</organism>
<keyword evidence="1" id="KW-0812">Transmembrane</keyword>
<keyword evidence="1" id="KW-0472">Membrane</keyword>
<feature type="transmembrane region" description="Helical" evidence="1">
    <location>
        <begin position="95"/>
        <end position="116"/>
    </location>
</feature>
<evidence type="ECO:0000256" key="1">
    <source>
        <dbReference type="SAM" id="Phobius"/>
    </source>
</evidence>
<evidence type="ECO:0008006" key="4">
    <source>
        <dbReference type="Google" id="ProtNLM"/>
    </source>
</evidence>
<dbReference type="AlphaFoldDB" id="A0A437Q4S2"/>
<sequence length="117" mass="13067">MDPIFVFLFSGFVSMSAALSAGAINKIPEAEREGWLAKRNNQVLVVLLGNLAALTLVGAMAYGVLNLTWWFPWVCLFISFPVVHLVLFQRLLGDLKNLLFMGALVVAAIPTLYYYWQ</sequence>
<reference evidence="2 3" key="1">
    <citation type="submission" date="2019-01" db="EMBL/GenBank/DDBJ databases">
        <authorList>
            <person name="Chen W.-M."/>
        </authorList>
    </citation>
    <scope>NUCLEOTIDE SEQUENCE [LARGE SCALE GENOMIC DNA]</scope>
    <source>
        <strain evidence="2 3">HPM-16</strain>
    </source>
</reference>
<feature type="transmembrane region" description="Helical" evidence="1">
    <location>
        <begin position="70"/>
        <end position="88"/>
    </location>
</feature>
<proteinExistence type="predicted"/>
<dbReference type="EMBL" id="SACQ01000008">
    <property type="protein sequence ID" value="RVU29526.1"/>
    <property type="molecule type" value="Genomic_DNA"/>
</dbReference>
<evidence type="ECO:0000313" key="2">
    <source>
        <dbReference type="EMBL" id="RVU29526.1"/>
    </source>
</evidence>
<protein>
    <recommendedName>
        <fullName evidence="4">DUF3325 domain-containing protein</fullName>
    </recommendedName>
</protein>
<keyword evidence="1" id="KW-1133">Transmembrane helix</keyword>
<name>A0A437Q4S2_9GAMM</name>
<evidence type="ECO:0000313" key="3">
    <source>
        <dbReference type="Proteomes" id="UP000282818"/>
    </source>
</evidence>
<dbReference type="Proteomes" id="UP000282818">
    <property type="component" value="Unassembled WGS sequence"/>
</dbReference>
<keyword evidence="3" id="KW-1185">Reference proteome</keyword>
<accession>A0A437Q4S2</accession>
<dbReference type="RefSeq" id="WP_127695288.1">
    <property type="nucleotide sequence ID" value="NZ_SACQ01000008.1"/>
</dbReference>
<comment type="caution">
    <text evidence="2">The sequence shown here is derived from an EMBL/GenBank/DDBJ whole genome shotgun (WGS) entry which is preliminary data.</text>
</comment>
<feature type="transmembrane region" description="Helical" evidence="1">
    <location>
        <begin position="44"/>
        <end position="64"/>
    </location>
</feature>
<feature type="transmembrane region" description="Helical" evidence="1">
    <location>
        <begin position="6"/>
        <end position="24"/>
    </location>
</feature>